<feature type="chain" id="PRO_5025637983" description="Deoxyribonuclease NucA/NucB domain-containing protein" evidence="1">
    <location>
        <begin position="20"/>
        <end position="239"/>
    </location>
</feature>
<keyword evidence="4" id="KW-1185">Reference proteome</keyword>
<feature type="signal peptide" evidence="1">
    <location>
        <begin position="1"/>
        <end position="19"/>
    </location>
</feature>
<feature type="domain" description="Deoxyribonuclease NucA/NucB" evidence="2">
    <location>
        <begin position="36"/>
        <end position="137"/>
    </location>
</feature>
<accession>A0A6A6UC51</accession>
<dbReference type="Proteomes" id="UP000799302">
    <property type="component" value="Unassembled WGS sequence"/>
</dbReference>
<proteinExistence type="predicted"/>
<dbReference type="AlphaFoldDB" id="A0A6A6UC51"/>
<protein>
    <recommendedName>
        <fullName evidence="2">Deoxyribonuclease NucA/NucB domain-containing protein</fullName>
    </recommendedName>
</protein>
<gene>
    <name evidence="3" type="ORF">BT63DRAFT_454015</name>
</gene>
<dbReference type="Pfam" id="PF14040">
    <property type="entry name" value="DNase_NucA_NucB"/>
    <property type="match status" value="1"/>
</dbReference>
<organism evidence="3 4">
    <name type="scientific">Microthyrium microscopicum</name>
    <dbReference type="NCBI Taxonomy" id="703497"/>
    <lineage>
        <taxon>Eukaryota</taxon>
        <taxon>Fungi</taxon>
        <taxon>Dikarya</taxon>
        <taxon>Ascomycota</taxon>
        <taxon>Pezizomycotina</taxon>
        <taxon>Dothideomycetes</taxon>
        <taxon>Dothideomycetes incertae sedis</taxon>
        <taxon>Microthyriales</taxon>
        <taxon>Microthyriaceae</taxon>
        <taxon>Microthyrium</taxon>
    </lineage>
</organism>
<dbReference type="EMBL" id="MU004234">
    <property type="protein sequence ID" value="KAF2669835.1"/>
    <property type="molecule type" value="Genomic_DNA"/>
</dbReference>
<evidence type="ECO:0000313" key="3">
    <source>
        <dbReference type="EMBL" id="KAF2669835.1"/>
    </source>
</evidence>
<keyword evidence="1" id="KW-0732">Signal</keyword>
<evidence type="ECO:0000259" key="2">
    <source>
        <dbReference type="Pfam" id="PF14040"/>
    </source>
</evidence>
<name>A0A6A6UC51_9PEZI</name>
<dbReference type="OrthoDB" id="2748312at2759"/>
<evidence type="ECO:0000256" key="1">
    <source>
        <dbReference type="SAM" id="SignalP"/>
    </source>
</evidence>
<sequence length="239" mass="26448">MHLTLFSLLLPSFALLASAKNFDWDCTHSLATCNNACYAFHCRGITHALTYDKNEKNRGPRRRDSGCALQPCTQGPTQATYGKFGNSCDEYPFASTHEGGDDATLRCVDSTENSSEGGQLGNFYKNQKVKDGASFGFTIKNYVGAPYCEQTLNCVNDGGEFIYDGTRYTNAKVKKSLPGFEYAQVNRNAERSSIRKFVGEDGVERLWLTPGNRSTLVGEKVWNEKHGMLSISSEVVETK</sequence>
<dbReference type="InterPro" id="IPR029476">
    <property type="entry name" value="DNase_NucA_NucB"/>
</dbReference>
<reference evidence="3" key="1">
    <citation type="journal article" date="2020" name="Stud. Mycol.">
        <title>101 Dothideomycetes genomes: a test case for predicting lifestyles and emergence of pathogens.</title>
        <authorList>
            <person name="Haridas S."/>
            <person name="Albert R."/>
            <person name="Binder M."/>
            <person name="Bloem J."/>
            <person name="Labutti K."/>
            <person name="Salamov A."/>
            <person name="Andreopoulos B."/>
            <person name="Baker S."/>
            <person name="Barry K."/>
            <person name="Bills G."/>
            <person name="Bluhm B."/>
            <person name="Cannon C."/>
            <person name="Castanera R."/>
            <person name="Culley D."/>
            <person name="Daum C."/>
            <person name="Ezra D."/>
            <person name="Gonzalez J."/>
            <person name="Henrissat B."/>
            <person name="Kuo A."/>
            <person name="Liang C."/>
            <person name="Lipzen A."/>
            <person name="Lutzoni F."/>
            <person name="Magnuson J."/>
            <person name="Mondo S."/>
            <person name="Nolan M."/>
            <person name="Ohm R."/>
            <person name="Pangilinan J."/>
            <person name="Park H.-J."/>
            <person name="Ramirez L."/>
            <person name="Alfaro M."/>
            <person name="Sun H."/>
            <person name="Tritt A."/>
            <person name="Yoshinaga Y."/>
            <person name="Zwiers L.-H."/>
            <person name="Turgeon B."/>
            <person name="Goodwin S."/>
            <person name="Spatafora J."/>
            <person name="Crous P."/>
            <person name="Grigoriev I."/>
        </authorList>
    </citation>
    <scope>NUCLEOTIDE SEQUENCE</scope>
    <source>
        <strain evidence="3">CBS 115976</strain>
    </source>
</reference>
<evidence type="ECO:0000313" key="4">
    <source>
        <dbReference type="Proteomes" id="UP000799302"/>
    </source>
</evidence>